<keyword evidence="2" id="KW-0812">Transmembrane</keyword>
<keyword evidence="1" id="KW-1188">Viral release from host cell</keyword>
<dbReference type="Pfam" id="PF17289">
    <property type="entry name" value="Terminase_6C"/>
    <property type="match status" value="1"/>
</dbReference>
<dbReference type="NCBIfam" id="TIGR01630">
    <property type="entry name" value="psiM2_ORF9"/>
    <property type="match status" value="1"/>
</dbReference>
<keyword evidence="2" id="KW-0472">Membrane</keyword>
<evidence type="ECO:0000256" key="2">
    <source>
        <dbReference type="SAM" id="Phobius"/>
    </source>
</evidence>
<organism evidence="4">
    <name type="scientific">marine sediment metagenome</name>
    <dbReference type="NCBI Taxonomy" id="412755"/>
    <lineage>
        <taxon>unclassified sequences</taxon>
        <taxon>metagenomes</taxon>
        <taxon>ecological metagenomes</taxon>
    </lineage>
</organism>
<feature type="domain" description="Terminase large subunit gp17-like C-terminal" evidence="3">
    <location>
        <begin position="332"/>
        <end position="444"/>
    </location>
</feature>
<dbReference type="InterPro" id="IPR027417">
    <property type="entry name" value="P-loop_NTPase"/>
</dbReference>
<proteinExistence type="predicted"/>
<comment type="caution">
    <text evidence="4">The sequence shown here is derived from an EMBL/GenBank/DDBJ whole genome shotgun (WGS) entry which is preliminary data.</text>
</comment>
<dbReference type="InterPro" id="IPR035421">
    <property type="entry name" value="Terminase_6C"/>
</dbReference>
<name>A0A0F9TFF4_9ZZZZ</name>
<evidence type="ECO:0000256" key="1">
    <source>
        <dbReference type="ARBA" id="ARBA00022612"/>
    </source>
</evidence>
<reference evidence="4" key="1">
    <citation type="journal article" date="2015" name="Nature">
        <title>Complex archaea that bridge the gap between prokaryotes and eukaryotes.</title>
        <authorList>
            <person name="Spang A."/>
            <person name="Saw J.H."/>
            <person name="Jorgensen S.L."/>
            <person name="Zaremba-Niedzwiedzka K."/>
            <person name="Martijn J."/>
            <person name="Lind A.E."/>
            <person name="van Eijk R."/>
            <person name="Schleper C."/>
            <person name="Guy L."/>
            <person name="Ettema T.J."/>
        </authorList>
    </citation>
    <scope>NUCLEOTIDE SEQUENCE</scope>
</reference>
<protein>
    <recommendedName>
        <fullName evidence="3">Terminase large subunit gp17-like C-terminal domain-containing protein</fullName>
    </recommendedName>
</protein>
<feature type="transmembrane region" description="Helical" evidence="2">
    <location>
        <begin position="51"/>
        <end position="71"/>
    </location>
</feature>
<sequence length="490" mass="56801">MQQAAQVIPLLPGGVQALAKAGREQLINAAVSYRQARDEWLRREIIFNNRIDLLASVVLGYVVMPFHGMMLRWQFLHPDNQQWMFRGAGKTSLLTVVKAIHILIKSRDVRILIASKTVTNAEGFLKEIKAHLEGTPRLVELFGEFYDPHRVGKWDNREIEVVGRKTKAKEASITCVGVEGTVVSRHYDVLISDDIIDEDNARTKRMRDLVQTWYYKTLLPCLEPPSDKIPHRGEHHRHGTRYHYDDLYGHLQKHELKEHTQVIPALSEDEKSPWPDHYPAEHFKKIREISGTIIFNCQYQCNTEAMRGEIFQYDHCQRIEDDEIPKGLPIYMGVDLAISKKETSDLTTIVVISVDDVDNYYVIDYFEGHLRFSEQTAAVKRLYKQHDPVRVAIETNAYQDAQYQHLKDGDRELRLIGVRQDKDKITRAHKLSALFEAKRMFFRASTFKLIDQLVGFPEHRYDDGFDGLDLAIRASRRRRKSKRTVVPGLM</sequence>
<dbReference type="AlphaFoldDB" id="A0A0F9TFF4"/>
<gene>
    <name evidence="4" type="ORF">LCGC14_0334580</name>
</gene>
<dbReference type="Gene3D" id="3.40.50.300">
    <property type="entry name" value="P-loop containing nucleotide triphosphate hydrolases"/>
    <property type="match status" value="1"/>
</dbReference>
<accession>A0A0F9TFF4</accession>
<keyword evidence="2" id="KW-1133">Transmembrane helix</keyword>
<dbReference type="Gene3D" id="3.30.420.240">
    <property type="match status" value="1"/>
</dbReference>
<evidence type="ECO:0000259" key="3">
    <source>
        <dbReference type="Pfam" id="PF17289"/>
    </source>
</evidence>
<evidence type="ECO:0000313" key="4">
    <source>
        <dbReference type="EMBL" id="KKN79950.1"/>
    </source>
</evidence>
<dbReference type="InterPro" id="IPR006517">
    <property type="entry name" value="Phage_terminase_lsu-like_C"/>
</dbReference>
<dbReference type="EMBL" id="LAZR01000239">
    <property type="protein sequence ID" value="KKN79950.1"/>
    <property type="molecule type" value="Genomic_DNA"/>
</dbReference>